<gene>
    <name evidence="2" type="ORF">L596_010102</name>
</gene>
<feature type="transmembrane region" description="Helical" evidence="1">
    <location>
        <begin position="255"/>
        <end position="280"/>
    </location>
</feature>
<dbReference type="PANTHER" id="PTHR22943:SF248">
    <property type="entry name" value="SEVEN TM RECEPTOR"/>
    <property type="match status" value="1"/>
</dbReference>
<feature type="transmembrane region" description="Helical" evidence="1">
    <location>
        <begin position="211"/>
        <end position="235"/>
    </location>
</feature>
<accession>A0A4U5PHL7</accession>
<feature type="transmembrane region" description="Helical" evidence="1">
    <location>
        <begin position="146"/>
        <end position="165"/>
    </location>
</feature>
<evidence type="ECO:0008006" key="4">
    <source>
        <dbReference type="Google" id="ProtNLM"/>
    </source>
</evidence>
<keyword evidence="1" id="KW-0812">Transmembrane</keyword>
<evidence type="ECO:0000313" key="2">
    <source>
        <dbReference type="EMBL" id="TKR96020.1"/>
    </source>
</evidence>
<dbReference type="SUPFAM" id="SSF81321">
    <property type="entry name" value="Family A G protein-coupled receptor-like"/>
    <property type="match status" value="1"/>
</dbReference>
<keyword evidence="3" id="KW-1185">Reference proteome</keyword>
<reference evidence="2 3" key="1">
    <citation type="journal article" date="2015" name="Genome Biol.">
        <title>Comparative genomics of Steinernema reveals deeply conserved gene regulatory networks.</title>
        <authorList>
            <person name="Dillman A.R."/>
            <person name="Macchietto M."/>
            <person name="Porter C.F."/>
            <person name="Rogers A."/>
            <person name="Williams B."/>
            <person name="Antoshechkin I."/>
            <person name="Lee M.M."/>
            <person name="Goodwin Z."/>
            <person name="Lu X."/>
            <person name="Lewis E.E."/>
            <person name="Goodrich-Blair H."/>
            <person name="Stock S.P."/>
            <person name="Adams B.J."/>
            <person name="Sternberg P.W."/>
            <person name="Mortazavi A."/>
        </authorList>
    </citation>
    <scope>NUCLEOTIDE SEQUENCE [LARGE SCALE GENOMIC DNA]</scope>
    <source>
        <strain evidence="2 3">ALL</strain>
    </source>
</reference>
<comment type="caution">
    <text evidence="2">The sequence shown here is derived from an EMBL/GenBank/DDBJ whole genome shotgun (WGS) entry which is preliminary data.</text>
</comment>
<name>A0A4U5PHL7_STECR</name>
<dbReference type="PANTHER" id="PTHR22943">
    <property type="entry name" value="7-TRANSMEMBRANE DOMAIN RECEPTOR C.ELEGANS"/>
    <property type="match status" value="1"/>
</dbReference>
<keyword evidence="1" id="KW-1133">Transmembrane helix</keyword>
<dbReference type="AlphaFoldDB" id="A0A4U5PHL7"/>
<evidence type="ECO:0000256" key="1">
    <source>
        <dbReference type="SAM" id="Phobius"/>
    </source>
</evidence>
<dbReference type="InterPro" id="IPR019428">
    <property type="entry name" value="7TM_GPCR_serpentine_rcpt_Str"/>
</dbReference>
<feature type="transmembrane region" description="Helical" evidence="1">
    <location>
        <begin position="113"/>
        <end position="134"/>
    </location>
</feature>
<reference evidence="2 3" key="2">
    <citation type="journal article" date="2019" name="G3 (Bethesda)">
        <title>Hybrid Assembly of the Genome of the Entomopathogenic Nematode Steinernema carpocapsae Identifies the X-Chromosome.</title>
        <authorList>
            <person name="Serra L."/>
            <person name="Macchietto M."/>
            <person name="Macias-Munoz A."/>
            <person name="McGill C.J."/>
            <person name="Rodriguez I.M."/>
            <person name="Rodriguez B."/>
            <person name="Murad R."/>
            <person name="Mortazavi A."/>
        </authorList>
    </citation>
    <scope>NUCLEOTIDE SEQUENCE [LARGE SCALE GENOMIC DNA]</scope>
    <source>
        <strain evidence="2 3">ALL</strain>
    </source>
</reference>
<sequence length="283" mass="31707">MESEAATEASAHRSFSQLFLTGRLLNAVLACVLGVLLNIVVLVGVIRVSNCQLKSYRYIVGCITAVELICALLVGLVVQGFDLDDGIMTMIVGPITLLGLPELSRYTYIAYNVIYNAYFLLQPVTFVCRYFIICRPKIATYLNTRLVLYGSIITTCIYGIGQAYVMGVLNQVVTTPHVTYMNSDTNEIIFTSAHYLNQQGADPVFVQIETVMYMVLVVSVFFVMFFCSFKIFFYLRRKANHFSARTIEAHKTLTLALVLQAVFPILTGVVPSIVYVPVFYKNR</sequence>
<dbReference type="Proteomes" id="UP000298663">
    <property type="component" value="Unassembled WGS sequence"/>
</dbReference>
<organism evidence="2 3">
    <name type="scientific">Steinernema carpocapsae</name>
    <name type="common">Entomopathogenic nematode</name>
    <dbReference type="NCBI Taxonomy" id="34508"/>
    <lineage>
        <taxon>Eukaryota</taxon>
        <taxon>Metazoa</taxon>
        <taxon>Ecdysozoa</taxon>
        <taxon>Nematoda</taxon>
        <taxon>Chromadorea</taxon>
        <taxon>Rhabditida</taxon>
        <taxon>Tylenchina</taxon>
        <taxon>Panagrolaimomorpha</taxon>
        <taxon>Strongyloidoidea</taxon>
        <taxon>Steinernematidae</taxon>
        <taxon>Steinernema</taxon>
    </lineage>
</organism>
<feature type="transmembrane region" description="Helical" evidence="1">
    <location>
        <begin position="24"/>
        <end position="46"/>
    </location>
</feature>
<dbReference type="Gene3D" id="1.20.1070.10">
    <property type="entry name" value="Rhodopsin 7-helix transmembrane proteins"/>
    <property type="match status" value="1"/>
</dbReference>
<protein>
    <recommendedName>
        <fullName evidence="4">G-protein coupled receptors family 1 profile domain-containing protein</fullName>
    </recommendedName>
</protein>
<keyword evidence="1" id="KW-0472">Membrane</keyword>
<proteinExistence type="predicted"/>
<dbReference type="EMBL" id="AZBU02000002">
    <property type="protein sequence ID" value="TKR96020.1"/>
    <property type="molecule type" value="Genomic_DNA"/>
</dbReference>
<feature type="transmembrane region" description="Helical" evidence="1">
    <location>
        <begin position="58"/>
        <end position="81"/>
    </location>
</feature>
<evidence type="ECO:0000313" key="3">
    <source>
        <dbReference type="Proteomes" id="UP000298663"/>
    </source>
</evidence>
<dbReference type="Pfam" id="PF10326">
    <property type="entry name" value="7TM_GPCR_Str"/>
    <property type="match status" value="1"/>
</dbReference>